<evidence type="ECO:0000256" key="1">
    <source>
        <dbReference type="ARBA" id="ARBA00022475"/>
    </source>
</evidence>
<name>A0A0R2BTF7_9LACO</name>
<comment type="caution">
    <text evidence="9">The sequence shown here is derived from an EMBL/GenBank/DDBJ whole genome shotgun (WGS) entry which is preliminary data.</text>
</comment>
<comment type="similarity">
    <text evidence="7">Belongs to the transglycosylase MltG family.</text>
</comment>
<dbReference type="HAMAP" id="MF_02065">
    <property type="entry name" value="MltG"/>
    <property type="match status" value="1"/>
</dbReference>
<feature type="transmembrane region" description="Helical" evidence="7">
    <location>
        <begin position="36"/>
        <end position="56"/>
    </location>
</feature>
<gene>
    <name evidence="7" type="primary">mltG</name>
    <name evidence="9" type="ORF">FC84_GL000961</name>
</gene>
<dbReference type="PANTHER" id="PTHR30518">
    <property type="entry name" value="ENDOLYTIC MUREIN TRANSGLYCOSYLASE"/>
    <property type="match status" value="1"/>
</dbReference>
<dbReference type="PATRIC" id="fig|1423738.3.peg.970"/>
<evidence type="ECO:0000313" key="9">
    <source>
        <dbReference type="EMBL" id="KRM79657.1"/>
    </source>
</evidence>
<keyword evidence="5 7" id="KW-0456">Lyase</keyword>
<dbReference type="Gene3D" id="3.30.1490.480">
    <property type="entry name" value="Endolytic murein transglycosylase"/>
    <property type="match status" value="1"/>
</dbReference>
<dbReference type="EMBL" id="AYYK01000002">
    <property type="protein sequence ID" value="KRM79657.1"/>
    <property type="molecule type" value="Genomic_DNA"/>
</dbReference>
<dbReference type="AlphaFoldDB" id="A0A0R2BTF7"/>
<proteinExistence type="inferred from homology"/>
<keyword evidence="6 7" id="KW-0961">Cell wall biogenesis/degradation</keyword>
<dbReference type="NCBIfam" id="TIGR00247">
    <property type="entry name" value="endolytic transglycosylase MltG"/>
    <property type="match status" value="1"/>
</dbReference>
<comment type="catalytic activity">
    <reaction evidence="7">
        <text>a peptidoglycan chain = a peptidoglycan chain with N-acetyl-1,6-anhydromuramyl-[peptide] at the reducing end + a peptidoglycan chain with N-acetylglucosamine at the non-reducing end.</text>
        <dbReference type="EC" id="4.2.2.29"/>
    </reaction>
</comment>
<dbReference type="GO" id="GO:0005886">
    <property type="term" value="C:plasma membrane"/>
    <property type="evidence" value="ECO:0007669"/>
    <property type="project" value="UniProtKB-SubCell"/>
</dbReference>
<dbReference type="Proteomes" id="UP000051813">
    <property type="component" value="Unassembled WGS sequence"/>
</dbReference>
<dbReference type="STRING" id="1423738.FC84_GL000961"/>
<keyword evidence="4 7" id="KW-0472">Membrane</keyword>
<reference evidence="9 10" key="1">
    <citation type="journal article" date="2015" name="Genome Announc.">
        <title>Expanding the biotechnology potential of lactobacilli through comparative genomics of 213 strains and associated genera.</title>
        <authorList>
            <person name="Sun Z."/>
            <person name="Harris H.M."/>
            <person name="McCann A."/>
            <person name="Guo C."/>
            <person name="Argimon S."/>
            <person name="Zhang W."/>
            <person name="Yang X."/>
            <person name="Jeffery I.B."/>
            <person name="Cooney J.C."/>
            <person name="Kagawa T.F."/>
            <person name="Liu W."/>
            <person name="Song Y."/>
            <person name="Salvetti E."/>
            <person name="Wrobel A."/>
            <person name="Rasinkangas P."/>
            <person name="Parkhill J."/>
            <person name="Rea M.C."/>
            <person name="O'Sullivan O."/>
            <person name="Ritari J."/>
            <person name="Douillard F.P."/>
            <person name="Paul Ross R."/>
            <person name="Yang R."/>
            <person name="Briner A.E."/>
            <person name="Felis G.E."/>
            <person name="de Vos W.M."/>
            <person name="Barrangou R."/>
            <person name="Klaenhammer T.R."/>
            <person name="Caufield P.W."/>
            <person name="Cui Y."/>
            <person name="Zhang H."/>
            <person name="O'Toole P.W."/>
        </authorList>
    </citation>
    <scope>NUCLEOTIDE SEQUENCE [LARGE SCALE GENOMIC DNA]</scope>
    <source>
        <strain evidence="9 10">DSM 20335</strain>
    </source>
</reference>
<keyword evidence="2 7" id="KW-0812">Transmembrane</keyword>
<keyword evidence="10" id="KW-1185">Reference proteome</keyword>
<evidence type="ECO:0000256" key="4">
    <source>
        <dbReference type="ARBA" id="ARBA00023136"/>
    </source>
</evidence>
<dbReference type="GO" id="GO:0008932">
    <property type="term" value="F:lytic endotransglycosylase activity"/>
    <property type="evidence" value="ECO:0007669"/>
    <property type="project" value="UniProtKB-UniRule"/>
</dbReference>
<keyword evidence="3 7" id="KW-1133">Transmembrane helix</keyword>
<evidence type="ECO:0000256" key="8">
    <source>
        <dbReference type="SAM" id="MobiDB-lite"/>
    </source>
</evidence>
<feature type="region of interest" description="Disordered" evidence="8">
    <location>
        <begin position="1"/>
        <end position="21"/>
    </location>
</feature>
<evidence type="ECO:0000256" key="7">
    <source>
        <dbReference type="HAMAP-Rule" id="MF_02065"/>
    </source>
</evidence>
<comment type="function">
    <text evidence="7">Functions as a peptidoglycan terminase that cleaves nascent peptidoglycan strands endolytically to terminate their elongation.</text>
</comment>
<accession>A0A0R2BTF7</accession>
<dbReference type="GO" id="GO:0071555">
    <property type="term" value="P:cell wall organization"/>
    <property type="evidence" value="ECO:0007669"/>
    <property type="project" value="UniProtKB-KW"/>
</dbReference>
<evidence type="ECO:0000256" key="6">
    <source>
        <dbReference type="ARBA" id="ARBA00023316"/>
    </source>
</evidence>
<organism evidence="9 10">
    <name type="scientific">Lapidilactobacillus dextrinicus DSM 20335</name>
    <dbReference type="NCBI Taxonomy" id="1423738"/>
    <lineage>
        <taxon>Bacteria</taxon>
        <taxon>Bacillati</taxon>
        <taxon>Bacillota</taxon>
        <taxon>Bacilli</taxon>
        <taxon>Lactobacillales</taxon>
        <taxon>Lactobacillaceae</taxon>
        <taxon>Lapidilactobacillus</taxon>
    </lineage>
</organism>
<keyword evidence="1 7" id="KW-1003">Cell membrane</keyword>
<dbReference type="PANTHER" id="PTHR30518:SF2">
    <property type="entry name" value="ENDOLYTIC MUREIN TRANSGLYCOSYLASE"/>
    <property type="match status" value="1"/>
</dbReference>
<feature type="compositionally biased region" description="Basic and acidic residues" evidence="8">
    <location>
        <begin position="10"/>
        <end position="21"/>
    </location>
</feature>
<dbReference type="RefSeq" id="WP_057754324.1">
    <property type="nucleotide sequence ID" value="NZ_AYYK01000002.1"/>
</dbReference>
<evidence type="ECO:0000256" key="2">
    <source>
        <dbReference type="ARBA" id="ARBA00022692"/>
    </source>
</evidence>
<dbReference type="Pfam" id="PF02618">
    <property type="entry name" value="YceG"/>
    <property type="match status" value="1"/>
</dbReference>
<dbReference type="CDD" id="cd08010">
    <property type="entry name" value="MltG_like"/>
    <property type="match status" value="1"/>
</dbReference>
<sequence>MARLASRQDNQAHRKASEINKKKARLAAETRTVHHLVYWIVGIITALLVVIGLLTYHYVKSSLKPLDVNNTEKVTVKIPIGSSNKDIATELQNKKIIKSAAVFSYYVKAHNYSDFQAGKYYFSPSMTLDQIITQLQKGHSTRKVIAKVLVKEGVMVEDIASAVAKNTNWSKKEFLDLMKDQDFLESLAKKYPKLLKSSMASSGVRYHLEGYLFPLTYSVYEKETLKQLVTQMVKATNEQMAPYYDTIAQKNLTVQQVMTLSSLVEREGVKETDRKKIAGVFFNRLDINMPIQSDISVMYALNTHKESLTNKDTSVDSPYNLYVHSGYGPGPFNSPSLQSIRAVLDPSERDQNYLYFVANLKTGKVYYSHTYEEHLTTNSSIGQ</sequence>
<dbReference type="EC" id="4.2.2.29" evidence="7"/>
<dbReference type="OrthoDB" id="9814591at2"/>
<evidence type="ECO:0000256" key="5">
    <source>
        <dbReference type="ARBA" id="ARBA00023239"/>
    </source>
</evidence>
<feature type="site" description="Important for catalytic activity" evidence="7">
    <location>
        <position position="267"/>
    </location>
</feature>
<dbReference type="GO" id="GO:0009252">
    <property type="term" value="P:peptidoglycan biosynthetic process"/>
    <property type="evidence" value="ECO:0007669"/>
    <property type="project" value="UniProtKB-UniRule"/>
</dbReference>
<protein>
    <recommendedName>
        <fullName evidence="7">Endolytic murein transglycosylase</fullName>
        <ecNumber evidence="7">4.2.2.29</ecNumber>
    </recommendedName>
    <alternativeName>
        <fullName evidence="7">Peptidoglycan lytic transglycosylase</fullName>
    </alternativeName>
    <alternativeName>
        <fullName evidence="7">Peptidoglycan polymerization terminase</fullName>
    </alternativeName>
</protein>
<comment type="subcellular location">
    <subcellularLocation>
        <location evidence="7">Cell membrane</location>
        <topology evidence="7">Single-pass membrane protein</topology>
    </subcellularLocation>
</comment>
<dbReference type="InterPro" id="IPR003770">
    <property type="entry name" value="MLTG-like"/>
</dbReference>
<evidence type="ECO:0000313" key="10">
    <source>
        <dbReference type="Proteomes" id="UP000051813"/>
    </source>
</evidence>
<evidence type="ECO:0000256" key="3">
    <source>
        <dbReference type="ARBA" id="ARBA00022989"/>
    </source>
</evidence>